<evidence type="ECO:0008006" key="3">
    <source>
        <dbReference type="Google" id="ProtNLM"/>
    </source>
</evidence>
<dbReference type="Pfam" id="PF03693">
    <property type="entry name" value="ParD_antitoxin"/>
    <property type="match status" value="1"/>
</dbReference>
<sequence>MAKNKSTSLGLHSDTLTTKDEKLRLLRQALIAGEQSGWVDNFDAEKFKTRMRAKTVS</sequence>
<dbReference type="Proteomes" id="UP000632339">
    <property type="component" value="Unassembled WGS sequence"/>
</dbReference>
<protein>
    <recommendedName>
        <fullName evidence="3">Antitoxin ParD1/3/4</fullName>
    </recommendedName>
</protein>
<dbReference type="RefSeq" id="WP_019943114.1">
    <property type="nucleotide sequence ID" value="NZ_BMLI01000001.1"/>
</dbReference>
<accession>A0ABQ2HX99</accession>
<comment type="caution">
    <text evidence="1">The sequence shown here is derived from an EMBL/GenBank/DDBJ whole genome shotgun (WGS) entry which is preliminary data.</text>
</comment>
<gene>
    <name evidence="1" type="ORF">GCM10010967_29280</name>
</gene>
<dbReference type="EMBL" id="BMLI01000001">
    <property type="protein sequence ID" value="GGM94218.1"/>
    <property type="molecule type" value="Genomic_DNA"/>
</dbReference>
<organism evidence="1 2">
    <name type="scientific">Dyadobacter beijingensis</name>
    <dbReference type="NCBI Taxonomy" id="365489"/>
    <lineage>
        <taxon>Bacteria</taxon>
        <taxon>Pseudomonadati</taxon>
        <taxon>Bacteroidota</taxon>
        <taxon>Cytophagia</taxon>
        <taxon>Cytophagales</taxon>
        <taxon>Spirosomataceae</taxon>
        <taxon>Dyadobacter</taxon>
    </lineage>
</organism>
<evidence type="ECO:0000313" key="1">
    <source>
        <dbReference type="EMBL" id="GGM94218.1"/>
    </source>
</evidence>
<name>A0ABQ2HX99_9BACT</name>
<keyword evidence="2" id="KW-1185">Reference proteome</keyword>
<dbReference type="InterPro" id="IPR022789">
    <property type="entry name" value="ParD"/>
</dbReference>
<proteinExistence type="predicted"/>
<reference evidence="2" key="1">
    <citation type="journal article" date="2019" name="Int. J. Syst. Evol. Microbiol.">
        <title>The Global Catalogue of Microorganisms (GCM) 10K type strain sequencing project: providing services to taxonomists for standard genome sequencing and annotation.</title>
        <authorList>
            <consortium name="The Broad Institute Genomics Platform"/>
            <consortium name="The Broad Institute Genome Sequencing Center for Infectious Disease"/>
            <person name="Wu L."/>
            <person name="Ma J."/>
        </authorList>
    </citation>
    <scope>NUCLEOTIDE SEQUENCE [LARGE SCALE GENOMIC DNA]</scope>
    <source>
        <strain evidence="2">CGMCC 1.6375</strain>
    </source>
</reference>
<evidence type="ECO:0000313" key="2">
    <source>
        <dbReference type="Proteomes" id="UP000632339"/>
    </source>
</evidence>
<dbReference type="Gene3D" id="6.10.10.120">
    <property type="entry name" value="Antitoxin ParD1-like"/>
    <property type="match status" value="1"/>
</dbReference>
<dbReference type="InterPro" id="IPR038296">
    <property type="entry name" value="ParD_sf"/>
</dbReference>